<dbReference type="InterPro" id="IPR055235">
    <property type="entry name" value="ASD1_cat"/>
</dbReference>
<evidence type="ECO:0000256" key="7">
    <source>
        <dbReference type="SAM" id="SignalP"/>
    </source>
</evidence>
<evidence type="ECO:0000256" key="5">
    <source>
        <dbReference type="ARBA" id="ARBA00022801"/>
    </source>
</evidence>
<dbReference type="SUPFAM" id="SSF51445">
    <property type="entry name" value="(Trans)glycosidases"/>
    <property type="match status" value="1"/>
</dbReference>
<comment type="similarity">
    <text evidence="2">Belongs to the glycosyl hydrolase 51 family.</text>
</comment>
<dbReference type="Pfam" id="PF02018">
    <property type="entry name" value="CBM_4_9"/>
    <property type="match status" value="1"/>
</dbReference>
<sequence length="661" mass="74483">MRKYTGLLAAFTFAASVGLQAQTNELVVQTKRVGAEIQPTMYGLFFEDINYAADGGLYAELVKNRSFEFPQNLMGWKSFGKVSLKDDGPFERNPHYVRLAYSGHPHKQTGLDNEGFFGIGVKQGEEYRFSVWARIPEGGEAGKIRVELVNTASKGERQAFATETLTIDSKEWKKYQVMLKPNVTDAKAVLRIFLASRPTVDLEHVSLFPTDTWKGHENGLRKDLAQALADLKPGIFRFPGGCIVEGTDLATRYDWKKSVGPVENRPLNENRWQYTFPHRFFPDYYQSYGLGFYEFFLLSEEIGAEPLPVLSCGLSCQFQNTDADAHVAVCDLGSYIQDALDLIEFANGSIDSPWGKVRAEMGHPAPFNLKFIGIGNEQWGKEYPEHLEPFIAAIRKAYPQMKIVGSSGPDSEGKQFDYLWPEMKRLKADLVDEHFYRPETWFLSQGSRYDNYDRKGPKVFAGEYACHGKGKKWNHFHASLLEAAFMTGLERNADIVHMATYAPLFAHVEGWQWRPDMIWYDNLKSVRTASYYVQQLYALYKGTNVLPLTMNKVPVTGGEGQNGLFASAVYDKLKDEIIVKVANTSDKAQPLTLKFDGWKKKEVLSAGRCIKLASADPDMDNTIGKPSAVIPRESDLQVSGQVLNVNLEPKTFAVYILKKLS</sequence>
<organism evidence="9 10">
    <name type="scientific">Prevotella heparinolytica</name>
    <dbReference type="NCBI Taxonomy" id="28113"/>
    <lineage>
        <taxon>Bacteria</taxon>
        <taxon>Pseudomonadati</taxon>
        <taxon>Bacteroidota</taxon>
        <taxon>Bacteroidia</taxon>
        <taxon>Bacteroidales</taxon>
        <taxon>Bacteroidaceae</taxon>
        <taxon>Bacteroides</taxon>
    </lineage>
</organism>
<evidence type="ECO:0000256" key="2">
    <source>
        <dbReference type="ARBA" id="ARBA00007186"/>
    </source>
</evidence>
<proteinExistence type="inferred from homology"/>
<dbReference type="Gene3D" id="2.60.40.1180">
    <property type="entry name" value="Golgi alpha-mannosidase II"/>
    <property type="match status" value="1"/>
</dbReference>
<feature type="chain" id="PRO_5018110848" description="non-reducing end alpha-L-arabinofuranosidase" evidence="7">
    <location>
        <begin position="22"/>
        <end position="661"/>
    </location>
</feature>
<evidence type="ECO:0000256" key="4">
    <source>
        <dbReference type="ARBA" id="ARBA00022729"/>
    </source>
</evidence>
<protein>
    <recommendedName>
        <fullName evidence="3">non-reducing end alpha-L-arabinofuranosidase</fullName>
        <ecNumber evidence="3">3.2.1.55</ecNumber>
    </recommendedName>
</protein>
<dbReference type="SUPFAM" id="SSF51011">
    <property type="entry name" value="Glycosyl hydrolase domain"/>
    <property type="match status" value="1"/>
</dbReference>
<reference evidence="9 10" key="1">
    <citation type="submission" date="2018-11" db="EMBL/GenBank/DDBJ databases">
        <title>Genomes From Bacteria Associated with the Canine Oral Cavity: a Test Case for Automated Genome-Based Taxonomic Assignment.</title>
        <authorList>
            <person name="Coil D.A."/>
            <person name="Jospin G."/>
            <person name="Darling A.E."/>
            <person name="Wallis C."/>
            <person name="Davis I.J."/>
            <person name="Harris S."/>
            <person name="Eisen J.A."/>
            <person name="Holcombe L.J."/>
            <person name="O'Flynn C."/>
        </authorList>
    </citation>
    <scope>NUCLEOTIDE SEQUENCE [LARGE SCALE GENOMIC DNA]</scope>
    <source>
        <strain evidence="9 10">OH1047_COT-310</strain>
    </source>
</reference>
<feature type="signal peptide" evidence="7">
    <location>
        <begin position="1"/>
        <end position="21"/>
    </location>
</feature>
<dbReference type="PANTHER" id="PTHR31776:SF0">
    <property type="entry name" value="ALPHA-L-ARABINOFURANOSIDASE 1"/>
    <property type="match status" value="1"/>
</dbReference>
<dbReference type="Pfam" id="PF22848">
    <property type="entry name" value="ASD1_dom"/>
    <property type="match status" value="1"/>
</dbReference>
<name>A0A3P2A9C6_9BACE</name>
<keyword evidence="6" id="KW-0325">Glycoprotein</keyword>
<accession>A0A3P2A9C6</accession>
<keyword evidence="4 7" id="KW-0732">Signal</keyword>
<feature type="domain" description="Alpha-L-arabinofuranosidase C-terminal" evidence="8">
    <location>
        <begin position="462"/>
        <end position="651"/>
    </location>
</feature>
<dbReference type="AlphaFoldDB" id="A0A3P2A9C6"/>
<keyword evidence="5" id="KW-0378">Hydrolase</keyword>
<dbReference type="Proteomes" id="UP000279562">
    <property type="component" value="Unassembled WGS sequence"/>
</dbReference>
<dbReference type="GO" id="GO:0046556">
    <property type="term" value="F:alpha-L-arabinofuranosidase activity"/>
    <property type="evidence" value="ECO:0007669"/>
    <property type="project" value="UniProtKB-EC"/>
</dbReference>
<dbReference type="RefSeq" id="WP_125239220.1">
    <property type="nucleotide sequence ID" value="NZ_RQYF01000031.1"/>
</dbReference>
<dbReference type="EMBL" id="RQYF01000031">
    <property type="protein sequence ID" value="RRD90870.1"/>
    <property type="molecule type" value="Genomic_DNA"/>
</dbReference>
<dbReference type="PANTHER" id="PTHR31776">
    <property type="entry name" value="ALPHA-L-ARABINOFURANOSIDASE 1"/>
    <property type="match status" value="1"/>
</dbReference>
<dbReference type="GO" id="GO:0046373">
    <property type="term" value="P:L-arabinose metabolic process"/>
    <property type="evidence" value="ECO:0007669"/>
    <property type="project" value="InterPro"/>
</dbReference>
<gene>
    <name evidence="9" type="ORF">EII33_07735</name>
</gene>
<evidence type="ECO:0000256" key="6">
    <source>
        <dbReference type="ARBA" id="ARBA00023180"/>
    </source>
</evidence>
<dbReference type="InterPro" id="IPR010720">
    <property type="entry name" value="Alpha-L-AF_C"/>
</dbReference>
<dbReference type="InterPro" id="IPR017853">
    <property type="entry name" value="GH"/>
</dbReference>
<evidence type="ECO:0000313" key="9">
    <source>
        <dbReference type="EMBL" id="RRD90870.1"/>
    </source>
</evidence>
<comment type="catalytic activity">
    <reaction evidence="1">
        <text>Hydrolysis of terminal non-reducing alpha-L-arabinofuranoside residues in alpha-L-arabinosides.</text>
        <dbReference type="EC" id="3.2.1.55"/>
    </reaction>
</comment>
<dbReference type="Pfam" id="PF06964">
    <property type="entry name" value="Alpha-L-AF_C"/>
    <property type="match status" value="1"/>
</dbReference>
<dbReference type="InterPro" id="IPR003305">
    <property type="entry name" value="CenC_carb-bd"/>
</dbReference>
<dbReference type="InterPro" id="IPR008979">
    <property type="entry name" value="Galactose-bd-like_sf"/>
</dbReference>
<dbReference type="FunFam" id="3.20.20.80:FF:000090">
    <property type="entry name" value="Alpha-L-arabinofuranosidase A"/>
    <property type="match status" value="1"/>
</dbReference>
<dbReference type="SMART" id="SM00813">
    <property type="entry name" value="Alpha-L-AF_C"/>
    <property type="match status" value="1"/>
</dbReference>
<evidence type="ECO:0000313" key="10">
    <source>
        <dbReference type="Proteomes" id="UP000279562"/>
    </source>
</evidence>
<dbReference type="Gene3D" id="3.20.20.80">
    <property type="entry name" value="Glycosidases"/>
    <property type="match status" value="1"/>
</dbReference>
<dbReference type="InterPro" id="IPR051563">
    <property type="entry name" value="Glycosyl_Hydrolase_51"/>
</dbReference>
<dbReference type="Gene3D" id="2.60.120.260">
    <property type="entry name" value="Galactose-binding domain-like"/>
    <property type="match status" value="1"/>
</dbReference>
<dbReference type="SUPFAM" id="SSF49785">
    <property type="entry name" value="Galactose-binding domain-like"/>
    <property type="match status" value="1"/>
</dbReference>
<keyword evidence="10" id="KW-1185">Reference proteome</keyword>
<dbReference type="InterPro" id="IPR013780">
    <property type="entry name" value="Glyco_hydro_b"/>
</dbReference>
<evidence type="ECO:0000256" key="1">
    <source>
        <dbReference type="ARBA" id="ARBA00001462"/>
    </source>
</evidence>
<comment type="caution">
    <text evidence="9">The sequence shown here is derived from an EMBL/GenBank/DDBJ whole genome shotgun (WGS) entry which is preliminary data.</text>
</comment>
<evidence type="ECO:0000256" key="3">
    <source>
        <dbReference type="ARBA" id="ARBA00012670"/>
    </source>
</evidence>
<evidence type="ECO:0000259" key="8">
    <source>
        <dbReference type="SMART" id="SM00813"/>
    </source>
</evidence>
<dbReference type="EC" id="3.2.1.55" evidence="3"/>